<protein>
    <submittedName>
        <fullName evidence="2">Preprotein translocase subunit YajC</fullName>
    </submittedName>
</protein>
<organism evidence="2 3">
    <name type="scientific">Anoxybacillus andreesenii</name>
    <dbReference type="NCBI Taxonomy" id="1325932"/>
    <lineage>
        <taxon>Bacteria</taxon>
        <taxon>Bacillati</taxon>
        <taxon>Bacillota</taxon>
        <taxon>Bacilli</taxon>
        <taxon>Bacillales</taxon>
        <taxon>Anoxybacillaceae</taxon>
        <taxon>Anoxybacillus</taxon>
    </lineage>
</organism>
<evidence type="ECO:0000313" key="3">
    <source>
        <dbReference type="Proteomes" id="UP001231362"/>
    </source>
</evidence>
<name>A0ABT9V0B1_9BACL</name>
<dbReference type="Proteomes" id="UP001231362">
    <property type="component" value="Unassembled WGS sequence"/>
</dbReference>
<evidence type="ECO:0000256" key="1">
    <source>
        <dbReference type="SAM" id="Phobius"/>
    </source>
</evidence>
<comment type="caution">
    <text evidence="2">The sequence shown here is derived from an EMBL/GenBank/DDBJ whole genome shotgun (WGS) entry which is preliminary data.</text>
</comment>
<keyword evidence="1" id="KW-0812">Transmembrane</keyword>
<sequence>MKRRVLTLVTIVLLAAGMYYLYQKQLGAISFFLLSIFFFSIAYNQLSSSSMKKLKKRQNYFVRKK</sequence>
<feature type="transmembrane region" description="Helical" evidence="1">
    <location>
        <begin position="5"/>
        <end position="22"/>
    </location>
</feature>
<dbReference type="EMBL" id="JAUSTU010000002">
    <property type="protein sequence ID" value="MDQ0154335.1"/>
    <property type="molecule type" value="Genomic_DNA"/>
</dbReference>
<gene>
    <name evidence="2" type="ORF">J2S07_000639</name>
</gene>
<evidence type="ECO:0000313" key="2">
    <source>
        <dbReference type="EMBL" id="MDQ0154335.1"/>
    </source>
</evidence>
<feature type="transmembrane region" description="Helical" evidence="1">
    <location>
        <begin position="28"/>
        <end position="46"/>
    </location>
</feature>
<accession>A0ABT9V0B1</accession>
<proteinExistence type="predicted"/>
<keyword evidence="1" id="KW-0472">Membrane</keyword>
<dbReference type="RefSeq" id="WP_307148943.1">
    <property type="nucleotide sequence ID" value="NZ_JAUSTU010000002.1"/>
</dbReference>
<keyword evidence="1" id="KW-1133">Transmembrane helix</keyword>
<reference evidence="2 3" key="1">
    <citation type="submission" date="2023-07" db="EMBL/GenBank/DDBJ databases">
        <title>Genomic Encyclopedia of Type Strains, Phase IV (KMG-IV): sequencing the most valuable type-strain genomes for metagenomic binning, comparative biology and taxonomic classification.</title>
        <authorList>
            <person name="Goeker M."/>
        </authorList>
    </citation>
    <scope>NUCLEOTIDE SEQUENCE [LARGE SCALE GENOMIC DNA]</scope>
    <source>
        <strain evidence="2 3">DSM 23948</strain>
    </source>
</reference>
<keyword evidence="3" id="KW-1185">Reference proteome</keyword>